<name>A0ABR9W615_9MICO</name>
<evidence type="ECO:0000313" key="2">
    <source>
        <dbReference type="Proteomes" id="UP000644727"/>
    </source>
</evidence>
<dbReference type="EMBL" id="JADEYR010000013">
    <property type="protein sequence ID" value="MBE9404713.1"/>
    <property type="molecule type" value="Genomic_DNA"/>
</dbReference>
<dbReference type="RefSeq" id="WP_193866459.1">
    <property type="nucleotide sequence ID" value="NZ_JADEYR010000013.1"/>
</dbReference>
<dbReference type="Proteomes" id="UP000644727">
    <property type="component" value="Unassembled WGS sequence"/>
</dbReference>
<evidence type="ECO:0000313" key="1">
    <source>
        <dbReference type="EMBL" id="MBE9404713.1"/>
    </source>
</evidence>
<reference evidence="1 2" key="1">
    <citation type="submission" date="2020-10" db="EMBL/GenBank/DDBJ databases">
        <title>Draft genome and description of Brachybacterium epidermidis sp nov.</title>
        <authorList>
            <person name="Boxberger M."/>
            <person name="La Scola B."/>
        </authorList>
    </citation>
    <scope>NUCLEOTIDE SEQUENCE [LARGE SCALE GENOMIC DNA]</scope>
    <source>
        <strain evidence="1 2">Marseille-Q2903</strain>
    </source>
</reference>
<protein>
    <submittedName>
        <fullName evidence="1">Uncharacterized protein</fullName>
    </submittedName>
</protein>
<accession>A0ABR9W615</accession>
<organism evidence="1 2">
    <name type="scientific">Brachybacterium epidermidis</name>
    <dbReference type="NCBI Taxonomy" id="2781983"/>
    <lineage>
        <taxon>Bacteria</taxon>
        <taxon>Bacillati</taxon>
        <taxon>Actinomycetota</taxon>
        <taxon>Actinomycetes</taxon>
        <taxon>Micrococcales</taxon>
        <taxon>Dermabacteraceae</taxon>
        <taxon>Brachybacterium</taxon>
    </lineage>
</organism>
<proteinExistence type="predicted"/>
<sequence>MCFSSISIAEITIKHMLGRLSLPGPETFPGVFGDSGLVELSFRSDHAMTLLEDDSARYARTMDAQHTTHRTDAAPAYTAGSLDSAAQVLQQADGSTPAPVLSLTDEQLAGTDGDRADQLTALPWLAENTEDIEDIEGDTVTGRRAFAAGVGLRSLVASGLVRIVADPIGTDGDGTGSRWQAVPVLDGCLVLRRAANVVTSVERTMNTPSGPQVNRLYYYTHPSGVLEEEVTASGIHHFTPLRPEQAPERIAALVDPAGVAGSAAGRSEGLAVLAGSDGGADPLASTSAAQDLAGRLAGTLAMSVVTVVRAGGGGVEQRSLTATATELLLIEGADAQVRARVLDAEALRELAVGLVALKV</sequence>
<gene>
    <name evidence="1" type="ORF">IOE58_11130</name>
</gene>
<keyword evidence="2" id="KW-1185">Reference proteome</keyword>
<comment type="caution">
    <text evidence="1">The sequence shown here is derived from an EMBL/GenBank/DDBJ whole genome shotgun (WGS) entry which is preliminary data.</text>
</comment>